<dbReference type="Proteomes" id="UP000678016">
    <property type="component" value="Chromosome"/>
</dbReference>
<evidence type="ECO:0000256" key="2">
    <source>
        <dbReference type="SAM" id="Phobius"/>
    </source>
</evidence>
<proteinExistence type="predicted"/>
<dbReference type="SUPFAM" id="SSF52949">
    <property type="entry name" value="Macro domain-like"/>
    <property type="match status" value="1"/>
</dbReference>
<accession>A0ABX8C5H6</accession>
<dbReference type="RefSeq" id="WP_212642507.1">
    <property type="nucleotide sequence ID" value="NZ_CP074132.1"/>
</dbReference>
<evidence type="ECO:0000313" key="5">
    <source>
        <dbReference type="Proteomes" id="UP000678016"/>
    </source>
</evidence>
<sequence length="349" mass="38009">MNTQQLIITIVLIGAGVLLQIWSSDPDRAGRQYALQLPSIFLYSLGGALLLFSLFPESLSEGRALGFTLGGATGFVAFFMMASFGWLSRTNQRDEILASLSTARKELAAAKRQLTAKQAMDRSPSPLQQCARFLAQIRGDTKHHIGFVTGNLANVKDIDVWVNTENTRMEMSRITEPTISGTVRYLGGRRDAAGNLIEDLIAAELTERMAGMSGIMAGQVVTTVSGELLESHGVRRIVHVAAVEGEPGSGYRQVRDVGRCVRNVLAELDRLNREGEDLQSVVLPLFGTGASNGDLRGTVETMVSAIVDYLRSHPSSHVSKVFLLAYTDAHEALCRLVLDLEPQLESKHL</sequence>
<name>A0ABX8C5H6_9ACTN</name>
<keyword evidence="2" id="KW-0472">Membrane</keyword>
<reference evidence="5" key="1">
    <citation type="submission" date="2021-05" db="EMBL/GenBank/DDBJ databases">
        <title>Direct Submission.</title>
        <authorList>
            <person name="Li K."/>
            <person name="Gao J."/>
        </authorList>
    </citation>
    <scope>NUCLEOTIDE SEQUENCE [LARGE SCALE GENOMIC DNA]</scope>
    <source>
        <strain evidence="5">HDS12</strain>
    </source>
</reference>
<dbReference type="Gene3D" id="3.40.220.10">
    <property type="entry name" value="Leucine Aminopeptidase, subunit E, domain 1"/>
    <property type="match status" value="1"/>
</dbReference>
<gene>
    <name evidence="4" type="ORF">KGD83_03600</name>
</gene>
<evidence type="ECO:0000256" key="1">
    <source>
        <dbReference type="SAM" id="Coils"/>
    </source>
</evidence>
<keyword evidence="5" id="KW-1185">Reference proteome</keyword>
<evidence type="ECO:0000259" key="3">
    <source>
        <dbReference type="PROSITE" id="PS51154"/>
    </source>
</evidence>
<dbReference type="InterPro" id="IPR043472">
    <property type="entry name" value="Macro_dom-like"/>
</dbReference>
<feature type="transmembrane region" description="Helical" evidence="2">
    <location>
        <begin position="34"/>
        <end position="55"/>
    </location>
</feature>
<organism evidence="4 5">
    <name type="scientific">Nocardiopsis akebiae</name>
    <dbReference type="NCBI Taxonomy" id="2831968"/>
    <lineage>
        <taxon>Bacteria</taxon>
        <taxon>Bacillati</taxon>
        <taxon>Actinomycetota</taxon>
        <taxon>Actinomycetes</taxon>
        <taxon>Streptosporangiales</taxon>
        <taxon>Nocardiopsidaceae</taxon>
        <taxon>Nocardiopsis</taxon>
    </lineage>
</organism>
<feature type="coiled-coil region" evidence="1">
    <location>
        <begin position="93"/>
        <end position="120"/>
    </location>
</feature>
<protein>
    <recommendedName>
        <fullName evidence="3">Macro domain-containing protein</fullName>
    </recommendedName>
</protein>
<feature type="domain" description="Macro" evidence="3">
    <location>
        <begin position="132"/>
        <end position="342"/>
    </location>
</feature>
<dbReference type="InterPro" id="IPR002589">
    <property type="entry name" value="Macro_dom"/>
</dbReference>
<dbReference type="PROSITE" id="PS51154">
    <property type="entry name" value="MACRO"/>
    <property type="match status" value="1"/>
</dbReference>
<evidence type="ECO:0000313" key="4">
    <source>
        <dbReference type="EMBL" id="QUX29674.1"/>
    </source>
</evidence>
<feature type="transmembrane region" description="Helical" evidence="2">
    <location>
        <begin position="67"/>
        <end position="87"/>
    </location>
</feature>
<keyword evidence="2" id="KW-0812">Transmembrane</keyword>
<keyword evidence="1" id="KW-0175">Coiled coil</keyword>
<feature type="transmembrane region" description="Helical" evidence="2">
    <location>
        <begin position="6"/>
        <end position="22"/>
    </location>
</feature>
<dbReference type="EMBL" id="CP074132">
    <property type="protein sequence ID" value="QUX29674.1"/>
    <property type="molecule type" value="Genomic_DNA"/>
</dbReference>
<keyword evidence="2" id="KW-1133">Transmembrane helix</keyword>